<proteinExistence type="predicted"/>
<dbReference type="InterPro" id="IPR002751">
    <property type="entry name" value="CbiM/NikMN"/>
</dbReference>
<feature type="transmembrane region" description="Helical" evidence="7">
    <location>
        <begin position="43"/>
        <end position="64"/>
    </location>
</feature>
<accession>A0A1G8Y850</accession>
<keyword evidence="4 7" id="KW-0812">Transmembrane</keyword>
<dbReference type="RefSeq" id="WP_090549704.1">
    <property type="nucleotide sequence ID" value="NZ_FNFP01000001.1"/>
</dbReference>
<evidence type="ECO:0000256" key="6">
    <source>
        <dbReference type="ARBA" id="ARBA00023136"/>
    </source>
</evidence>
<feature type="transmembrane region" description="Helical" evidence="7">
    <location>
        <begin position="133"/>
        <end position="157"/>
    </location>
</feature>
<dbReference type="Gene3D" id="1.10.1760.20">
    <property type="match status" value="1"/>
</dbReference>
<dbReference type="EMBL" id="FNFP01000001">
    <property type="protein sequence ID" value="SDJ99059.1"/>
    <property type="molecule type" value="Genomic_DNA"/>
</dbReference>
<evidence type="ECO:0000256" key="1">
    <source>
        <dbReference type="ARBA" id="ARBA00004651"/>
    </source>
</evidence>
<gene>
    <name evidence="8" type="ORF">SAMN05660472_00461</name>
</gene>
<organism evidence="8 9">
    <name type="scientific">Natronincola ferrireducens</name>
    <dbReference type="NCBI Taxonomy" id="393762"/>
    <lineage>
        <taxon>Bacteria</taxon>
        <taxon>Bacillati</taxon>
        <taxon>Bacillota</taxon>
        <taxon>Clostridia</taxon>
        <taxon>Peptostreptococcales</taxon>
        <taxon>Natronincolaceae</taxon>
        <taxon>Natronincola</taxon>
    </lineage>
</organism>
<dbReference type="OrthoDB" id="5395048at2"/>
<dbReference type="PANTHER" id="PTHR34229">
    <property type="entry name" value="METAL TRANSPORT PROTEIN HI_1621-RELATED"/>
    <property type="match status" value="1"/>
</dbReference>
<dbReference type="STRING" id="393762.SAMN05660472_00461"/>
<evidence type="ECO:0000256" key="4">
    <source>
        <dbReference type="ARBA" id="ARBA00022692"/>
    </source>
</evidence>
<evidence type="ECO:0000256" key="5">
    <source>
        <dbReference type="ARBA" id="ARBA00022989"/>
    </source>
</evidence>
<dbReference type="GO" id="GO:0005886">
    <property type="term" value="C:plasma membrane"/>
    <property type="evidence" value="ECO:0007669"/>
    <property type="project" value="UniProtKB-SubCell"/>
</dbReference>
<dbReference type="Proteomes" id="UP000198718">
    <property type="component" value="Unassembled WGS sequence"/>
</dbReference>
<dbReference type="Pfam" id="PF01891">
    <property type="entry name" value="CbiM"/>
    <property type="match status" value="1"/>
</dbReference>
<keyword evidence="3" id="KW-1003">Cell membrane</keyword>
<evidence type="ECO:0000256" key="7">
    <source>
        <dbReference type="SAM" id="Phobius"/>
    </source>
</evidence>
<keyword evidence="2" id="KW-0813">Transport</keyword>
<dbReference type="PANTHER" id="PTHR34229:SF1">
    <property type="entry name" value="METAL TRANSPORT PROTEIN HI_1621-RELATED"/>
    <property type="match status" value="1"/>
</dbReference>
<reference evidence="8 9" key="1">
    <citation type="submission" date="2016-10" db="EMBL/GenBank/DDBJ databases">
        <authorList>
            <person name="de Groot N.N."/>
        </authorList>
    </citation>
    <scope>NUCLEOTIDE SEQUENCE [LARGE SCALE GENOMIC DNA]</scope>
    <source>
        <strain evidence="8 9">DSM 18346</strain>
    </source>
</reference>
<dbReference type="GO" id="GO:0000041">
    <property type="term" value="P:transition metal ion transport"/>
    <property type="evidence" value="ECO:0007669"/>
    <property type="project" value="InterPro"/>
</dbReference>
<comment type="subcellular location">
    <subcellularLocation>
        <location evidence="1">Cell membrane</location>
        <topology evidence="1">Multi-pass membrane protein</topology>
    </subcellularLocation>
</comment>
<evidence type="ECO:0000256" key="3">
    <source>
        <dbReference type="ARBA" id="ARBA00022475"/>
    </source>
</evidence>
<evidence type="ECO:0000313" key="8">
    <source>
        <dbReference type="EMBL" id="SDJ99059.1"/>
    </source>
</evidence>
<feature type="transmembrane region" description="Helical" evidence="7">
    <location>
        <begin position="84"/>
        <end position="112"/>
    </location>
</feature>
<evidence type="ECO:0000313" key="9">
    <source>
        <dbReference type="Proteomes" id="UP000198718"/>
    </source>
</evidence>
<keyword evidence="6 7" id="KW-0472">Membrane</keyword>
<sequence length="246" mass="26945">MSHIHVPDGIISVVWWGLGYVLTFTIMFFIFKTLDKEEARKKIPFTGIAAAIMLLGMSVPLFIVPVHLSLAVLTGILIGPKLGFLAVFVVNIMLALFGHGGITIVGLNTLVVGSEVLIGSCLFKYFSKRLHKVGSVFIATAIALLISMTLMVGIIGVTTGVTEALPHHHHGEHDYYEDQHAIEEVEDVWEKMGDEVATIRYFAFTGWTAVVLILMAGIALESTGTALIIRYFLQVRPDLIIPTQDV</sequence>
<keyword evidence="9" id="KW-1185">Reference proteome</keyword>
<protein>
    <submittedName>
        <fullName evidence="8">Cobalt/nickel transport system permease protein</fullName>
    </submittedName>
</protein>
<keyword evidence="5 7" id="KW-1133">Transmembrane helix</keyword>
<name>A0A1G8Y850_9FIRM</name>
<dbReference type="AlphaFoldDB" id="A0A1G8Y850"/>
<feature type="transmembrane region" description="Helical" evidence="7">
    <location>
        <begin position="199"/>
        <end position="220"/>
    </location>
</feature>
<feature type="transmembrane region" description="Helical" evidence="7">
    <location>
        <begin position="12"/>
        <end position="31"/>
    </location>
</feature>
<evidence type="ECO:0000256" key="2">
    <source>
        <dbReference type="ARBA" id="ARBA00022448"/>
    </source>
</evidence>